<proteinExistence type="predicted"/>
<reference evidence="1 2" key="1">
    <citation type="journal article" date="2020" name="Nat. Food">
        <title>A phased Vanilla planifolia genome enables genetic improvement of flavour and production.</title>
        <authorList>
            <person name="Hasing T."/>
            <person name="Tang H."/>
            <person name="Brym M."/>
            <person name="Khazi F."/>
            <person name="Huang T."/>
            <person name="Chambers A.H."/>
        </authorList>
    </citation>
    <scope>NUCLEOTIDE SEQUENCE [LARGE SCALE GENOMIC DNA]</scope>
    <source>
        <tissue evidence="1">Leaf</tissue>
    </source>
</reference>
<protein>
    <submittedName>
        <fullName evidence="1">Uncharacterized protein</fullName>
    </submittedName>
</protein>
<dbReference type="EMBL" id="JADCNM010000004">
    <property type="protein sequence ID" value="KAG0486624.1"/>
    <property type="molecule type" value="Genomic_DNA"/>
</dbReference>
<evidence type="ECO:0000313" key="1">
    <source>
        <dbReference type="EMBL" id="KAG0486624.1"/>
    </source>
</evidence>
<gene>
    <name evidence="1" type="ORF">HPP92_008719</name>
</gene>
<comment type="caution">
    <text evidence="1">The sequence shown here is derived from an EMBL/GenBank/DDBJ whole genome shotgun (WGS) entry which is preliminary data.</text>
</comment>
<organism evidence="1 2">
    <name type="scientific">Vanilla planifolia</name>
    <name type="common">Vanilla</name>
    <dbReference type="NCBI Taxonomy" id="51239"/>
    <lineage>
        <taxon>Eukaryota</taxon>
        <taxon>Viridiplantae</taxon>
        <taxon>Streptophyta</taxon>
        <taxon>Embryophyta</taxon>
        <taxon>Tracheophyta</taxon>
        <taxon>Spermatophyta</taxon>
        <taxon>Magnoliopsida</taxon>
        <taxon>Liliopsida</taxon>
        <taxon>Asparagales</taxon>
        <taxon>Orchidaceae</taxon>
        <taxon>Vanilloideae</taxon>
        <taxon>Vanilleae</taxon>
        <taxon>Vanilla</taxon>
    </lineage>
</organism>
<dbReference type="AlphaFoldDB" id="A0A835V410"/>
<name>A0A835V410_VANPL</name>
<dbReference type="Proteomes" id="UP000639772">
    <property type="component" value="Unassembled WGS sequence"/>
</dbReference>
<accession>A0A835V410</accession>
<sequence>MPQLSVSANLGWDPWFAVAVILGQLSRCAAAITDLFKCRRGLAAEESLSTYCKPVELYNILQRRAIRKYNVPNAILLGRDMGGLLGGELYS</sequence>
<dbReference type="OrthoDB" id="166746at2759"/>
<evidence type="ECO:0000313" key="2">
    <source>
        <dbReference type="Proteomes" id="UP000639772"/>
    </source>
</evidence>